<reference evidence="3" key="1">
    <citation type="submission" date="2022-07" db="EMBL/GenBank/DDBJ databases">
        <title>Phylogenomic reconstructions and comparative analyses of Kickxellomycotina fungi.</title>
        <authorList>
            <person name="Reynolds N.K."/>
            <person name="Stajich J.E."/>
            <person name="Barry K."/>
            <person name="Grigoriev I.V."/>
            <person name="Crous P."/>
            <person name="Smith M.E."/>
        </authorList>
    </citation>
    <scope>NUCLEOTIDE SEQUENCE</scope>
    <source>
        <strain evidence="3">RSA 1196</strain>
    </source>
</reference>
<protein>
    <submittedName>
        <fullName evidence="3">Uncharacterized protein</fullName>
    </submittedName>
</protein>
<evidence type="ECO:0000256" key="2">
    <source>
        <dbReference type="SAM" id="Phobius"/>
    </source>
</evidence>
<accession>A0A9W8AR12</accession>
<feature type="non-terminal residue" evidence="3">
    <location>
        <position position="1"/>
    </location>
</feature>
<evidence type="ECO:0000313" key="4">
    <source>
        <dbReference type="Proteomes" id="UP001150925"/>
    </source>
</evidence>
<dbReference type="AlphaFoldDB" id="A0A9W8AR12"/>
<evidence type="ECO:0000313" key="3">
    <source>
        <dbReference type="EMBL" id="KAJ1961526.1"/>
    </source>
</evidence>
<keyword evidence="2" id="KW-0812">Transmembrane</keyword>
<organism evidence="3 4">
    <name type="scientific">Dispira parvispora</name>
    <dbReference type="NCBI Taxonomy" id="1520584"/>
    <lineage>
        <taxon>Eukaryota</taxon>
        <taxon>Fungi</taxon>
        <taxon>Fungi incertae sedis</taxon>
        <taxon>Zoopagomycota</taxon>
        <taxon>Kickxellomycotina</taxon>
        <taxon>Dimargaritomycetes</taxon>
        <taxon>Dimargaritales</taxon>
        <taxon>Dimargaritaceae</taxon>
        <taxon>Dispira</taxon>
    </lineage>
</organism>
<comment type="caution">
    <text evidence="3">The sequence shown here is derived from an EMBL/GenBank/DDBJ whole genome shotgun (WGS) entry which is preliminary data.</text>
</comment>
<dbReference type="OrthoDB" id="3251871at2759"/>
<feature type="transmembrane region" description="Helical" evidence="2">
    <location>
        <begin position="191"/>
        <end position="214"/>
    </location>
</feature>
<feature type="compositionally biased region" description="Polar residues" evidence="1">
    <location>
        <begin position="104"/>
        <end position="115"/>
    </location>
</feature>
<keyword evidence="4" id="KW-1185">Reference proteome</keyword>
<gene>
    <name evidence="3" type="ORF">IWQ62_003833</name>
</gene>
<keyword evidence="2" id="KW-0472">Membrane</keyword>
<feature type="region of interest" description="Disordered" evidence="1">
    <location>
        <begin position="104"/>
        <end position="124"/>
    </location>
</feature>
<proteinExistence type="predicted"/>
<evidence type="ECO:0000256" key="1">
    <source>
        <dbReference type="SAM" id="MobiDB-lite"/>
    </source>
</evidence>
<sequence>MMAYHLHFVARNKAFRYSERTYWLVSIGLSLVLSLAAVIFNQLGAVEWRKLCWYRAIGLWEGIKGNHAKSPTHSPVIQDPPNSPSNVDVGSLLSEVTVLPATTSAPALTNPTGQASDRDQGLSLPNGEPLRVDGPLSPIGTQPRVNNYVSLYKLVLRVSWYPLIPFVCQIPDIASQISSFATQYHAFPLTLIAYIALGLQGTLTAMVFFTDPVITRSWRLLKRDLVTVFYFEYEWLKFCEEQLHLPKES</sequence>
<keyword evidence="2" id="KW-1133">Transmembrane helix</keyword>
<dbReference type="Proteomes" id="UP001150925">
    <property type="component" value="Unassembled WGS sequence"/>
</dbReference>
<dbReference type="EMBL" id="JANBPY010001121">
    <property type="protein sequence ID" value="KAJ1961526.1"/>
    <property type="molecule type" value="Genomic_DNA"/>
</dbReference>
<feature type="transmembrane region" description="Helical" evidence="2">
    <location>
        <begin position="21"/>
        <end position="40"/>
    </location>
</feature>
<name>A0A9W8AR12_9FUNG</name>